<gene>
    <name evidence="1" type="ORF">CYMTET_3679</name>
</gene>
<accession>A0AAE0H349</accession>
<reference evidence="1 2" key="1">
    <citation type="journal article" date="2015" name="Genome Biol. Evol.">
        <title>Comparative Genomics of a Bacterivorous Green Alga Reveals Evolutionary Causalities and Consequences of Phago-Mixotrophic Mode of Nutrition.</title>
        <authorList>
            <person name="Burns J.A."/>
            <person name="Paasch A."/>
            <person name="Narechania A."/>
            <person name="Kim E."/>
        </authorList>
    </citation>
    <scope>NUCLEOTIDE SEQUENCE [LARGE SCALE GENOMIC DNA]</scope>
    <source>
        <strain evidence="1 2">PLY_AMNH</strain>
    </source>
</reference>
<evidence type="ECO:0000313" key="1">
    <source>
        <dbReference type="EMBL" id="KAK3288855.1"/>
    </source>
</evidence>
<name>A0AAE0H349_9CHLO</name>
<comment type="caution">
    <text evidence="1">The sequence shown here is derived from an EMBL/GenBank/DDBJ whole genome shotgun (WGS) entry which is preliminary data.</text>
</comment>
<sequence length="228" mass="25713">MQEPSEPLFLCVKALVGKFNVSPFFSEGEVCELQHTDVPVLAQTAHPGRLPDSVGDVRMFYCMNWVEQFICYQIHDKLRILSTRMERVTGYAVTNVYFMCIEFQPDESMAAHRVHTDPDAPLDRRIVMAMTNETVSTLKGSRDTGCVCRCQNVTTFGDAVYFSGLREHAAPLLKKKRTTLHVHFTWARHGGSPGMSANAFQAVERRLVFQFWDGVDELMTPCHGSFGG</sequence>
<organism evidence="1 2">
    <name type="scientific">Cymbomonas tetramitiformis</name>
    <dbReference type="NCBI Taxonomy" id="36881"/>
    <lineage>
        <taxon>Eukaryota</taxon>
        <taxon>Viridiplantae</taxon>
        <taxon>Chlorophyta</taxon>
        <taxon>Pyramimonadophyceae</taxon>
        <taxon>Pyramimonadales</taxon>
        <taxon>Pyramimonadaceae</taxon>
        <taxon>Cymbomonas</taxon>
    </lineage>
</organism>
<dbReference type="EMBL" id="LGRX02000340">
    <property type="protein sequence ID" value="KAK3288855.1"/>
    <property type="molecule type" value="Genomic_DNA"/>
</dbReference>
<dbReference type="AlphaFoldDB" id="A0AAE0H349"/>
<dbReference type="Proteomes" id="UP001190700">
    <property type="component" value="Unassembled WGS sequence"/>
</dbReference>
<evidence type="ECO:0000313" key="2">
    <source>
        <dbReference type="Proteomes" id="UP001190700"/>
    </source>
</evidence>
<protein>
    <submittedName>
        <fullName evidence="1">Uncharacterized protein</fullName>
    </submittedName>
</protein>
<proteinExistence type="predicted"/>
<keyword evidence="2" id="KW-1185">Reference proteome</keyword>